<reference evidence="2" key="1">
    <citation type="submission" date="2023-08" db="EMBL/GenBank/DDBJ databases">
        <authorList>
            <person name="Alioto T."/>
            <person name="Alioto T."/>
            <person name="Gomez Garrido J."/>
        </authorList>
    </citation>
    <scope>NUCLEOTIDE SEQUENCE</scope>
</reference>
<keyword evidence="3" id="KW-1185">Reference proteome</keyword>
<protein>
    <submittedName>
        <fullName evidence="2">Uncharacterized protein</fullName>
    </submittedName>
</protein>
<evidence type="ECO:0000313" key="3">
    <source>
        <dbReference type="Proteomes" id="UP001178508"/>
    </source>
</evidence>
<dbReference type="AlphaFoldDB" id="A0AAV1FIN1"/>
<gene>
    <name evidence="2" type="ORF">XNOV1_A037126</name>
</gene>
<feature type="compositionally biased region" description="Polar residues" evidence="1">
    <location>
        <begin position="1"/>
        <end position="10"/>
    </location>
</feature>
<sequence>MSHTQNNIKSFTEHKNSPTETSVVKGDPLRPTLADVRARDRTSSRGTTTGGRAGVTPPHGGSHHSKQGASHGGPTTSPGPAESNYAHNNIYIRDILLTLNPECLAKCVGTRPPSTRAKVYTH</sequence>
<organism evidence="2 3">
    <name type="scientific">Xyrichtys novacula</name>
    <name type="common">Pearly razorfish</name>
    <name type="synonym">Hemipteronotus novacula</name>
    <dbReference type="NCBI Taxonomy" id="13765"/>
    <lineage>
        <taxon>Eukaryota</taxon>
        <taxon>Metazoa</taxon>
        <taxon>Chordata</taxon>
        <taxon>Craniata</taxon>
        <taxon>Vertebrata</taxon>
        <taxon>Euteleostomi</taxon>
        <taxon>Actinopterygii</taxon>
        <taxon>Neopterygii</taxon>
        <taxon>Teleostei</taxon>
        <taxon>Neoteleostei</taxon>
        <taxon>Acanthomorphata</taxon>
        <taxon>Eupercaria</taxon>
        <taxon>Labriformes</taxon>
        <taxon>Labridae</taxon>
        <taxon>Xyrichtys</taxon>
    </lineage>
</organism>
<feature type="region of interest" description="Disordered" evidence="1">
    <location>
        <begin position="1"/>
        <end position="85"/>
    </location>
</feature>
<accession>A0AAV1FIN1</accession>
<name>A0AAV1FIN1_XYRNO</name>
<evidence type="ECO:0000313" key="2">
    <source>
        <dbReference type="EMBL" id="CAJ1060895.1"/>
    </source>
</evidence>
<dbReference type="EMBL" id="OY660870">
    <property type="protein sequence ID" value="CAJ1060895.1"/>
    <property type="molecule type" value="Genomic_DNA"/>
</dbReference>
<dbReference type="Proteomes" id="UP001178508">
    <property type="component" value="Chromosome 7"/>
</dbReference>
<evidence type="ECO:0000256" key="1">
    <source>
        <dbReference type="SAM" id="MobiDB-lite"/>
    </source>
</evidence>
<proteinExistence type="predicted"/>